<dbReference type="KEGG" id="smaa:IT774_11750"/>
<dbReference type="AlphaFoldDB" id="A0A7S9DVR8"/>
<evidence type="ECO:0000313" key="2">
    <source>
        <dbReference type="Proteomes" id="UP000595095"/>
    </source>
</evidence>
<name>A0A7S9DVR8_9ALTE</name>
<accession>A0A7S9DVR8</accession>
<keyword evidence="2" id="KW-1185">Reference proteome</keyword>
<sequence length="132" mass="14940">MSRIGAKRVCHPLPKKMWLGAQIKACNKDTQSPTIIEKTVLSDNKLFRRKQRLCWYKPLSPATAVRVAKSIFAGFLLLISDFVPACKNISWCLLVLRVACAAQLRPVIRLSIKPSKTPQNRLSIKTIIRREA</sequence>
<protein>
    <submittedName>
        <fullName evidence="1">Uncharacterized protein</fullName>
    </submittedName>
</protein>
<dbReference type="EMBL" id="CP064795">
    <property type="protein sequence ID" value="QPG04841.1"/>
    <property type="molecule type" value="Genomic_DNA"/>
</dbReference>
<dbReference type="Proteomes" id="UP000595095">
    <property type="component" value="Chromosome"/>
</dbReference>
<organism evidence="1 2">
    <name type="scientific">Salinimonas marina</name>
    <dbReference type="NCBI Taxonomy" id="2785918"/>
    <lineage>
        <taxon>Bacteria</taxon>
        <taxon>Pseudomonadati</taxon>
        <taxon>Pseudomonadota</taxon>
        <taxon>Gammaproteobacteria</taxon>
        <taxon>Alteromonadales</taxon>
        <taxon>Alteromonadaceae</taxon>
        <taxon>Alteromonas/Salinimonas group</taxon>
        <taxon>Salinimonas</taxon>
    </lineage>
</organism>
<proteinExistence type="predicted"/>
<evidence type="ECO:0000313" key="1">
    <source>
        <dbReference type="EMBL" id="QPG04841.1"/>
    </source>
</evidence>
<dbReference type="RefSeq" id="WP_195809933.1">
    <property type="nucleotide sequence ID" value="NZ_CP064795.1"/>
</dbReference>
<gene>
    <name evidence="1" type="ORF">IT774_11750</name>
</gene>
<reference evidence="1 2" key="1">
    <citation type="submission" date="2020-11" db="EMBL/GenBank/DDBJ databases">
        <title>Complete genome sequence for Salinimonas sp. strain G2-b.</title>
        <authorList>
            <person name="Park S.-J."/>
        </authorList>
    </citation>
    <scope>NUCLEOTIDE SEQUENCE [LARGE SCALE GENOMIC DNA]</scope>
    <source>
        <strain evidence="1 2">G2-b</strain>
    </source>
</reference>